<dbReference type="EC" id="3.5.1.2" evidence="3"/>
<dbReference type="GO" id="GO:0006537">
    <property type="term" value="P:glutamate biosynthetic process"/>
    <property type="evidence" value="ECO:0007669"/>
    <property type="project" value="TreeGrafter"/>
</dbReference>
<comment type="catalytic activity">
    <reaction evidence="7">
        <text>L-glutamine + H2O = L-glutamate + NH4(+)</text>
        <dbReference type="Rhea" id="RHEA:15889"/>
        <dbReference type="ChEBI" id="CHEBI:15377"/>
        <dbReference type="ChEBI" id="CHEBI:28938"/>
        <dbReference type="ChEBI" id="CHEBI:29985"/>
        <dbReference type="ChEBI" id="CHEBI:58359"/>
        <dbReference type="EC" id="3.5.1.2"/>
    </reaction>
</comment>
<dbReference type="PANTHER" id="PTHR12544:SF29">
    <property type="entry name" value="GLUTAMINASE"/>
    <property type="match status" value="1"/>
</dbReference>
<evidence type="ECO:0000256" key="9">
    <source>
        <dbReference type="PROSITE-ProRule" id="PRU00023"/>
    </source>
</evidence>
<evidence type="ECO:0000256" key="5">
    <source>
        <dbReference type="ARBA" id="ARBA00022801"/>
    </source>
</evidence>
<dbReference type="GO" id="GO:0004359">
    <property type="term" value="F:glutaminase activity"/>
    <property type="evidence" value="ECO:0007669"/>
    <property type="project" value="UniProtKB-EC"/>
</dbReference>
<dbReference type="AlphaFoldDB" id="A0A9W2Z8Q6"/>
<dbReference type="InterPro" id="IPR002110">
    <property type="entry name" value="Ankyrin_rpt"/>
</dbReference>
<sequence>MQSASSARLFGNFIARCHLLHFHKSHRQQCFCLPCTVNVNKSFTTFNSSNNDGKYFLNEANPSISRSSTSIRQHGSFVNDDYLAKMGQNFARTIYGHPEADSSHGLLHDIDFHLFDYLSDDQGKLSISKFLQALKSTGLRDTDPRLKECMQNLNSLQTEITDIDSVQNIFIDKETFRECIAENIVLIAKAFKNQFIIPEFVQFTQRIDEIFWRAKANTHGQLASYIPQLTRFNPESWGLAICTVDGQRYALGDAHEPVCLQSVSKPLTYAMVLDELGPAVVHQYVGQEPSGKAFNTIGLDPMNRPHNPMVNAGAVVICSLLKQGMNMADKFDYNQQRLKLLAGNEFVSFNNSIFLSERQTADRNFAIGYYLKEKQCFPKGTNLHELLDFYFQLCSVEMTCDSGAVVAATLANGGICPITGVKVLEPYCIRDTLSLMLSCGMYDYSGQFAFKVGLPGKSGVSGGIMLVVPNVMGIFMWSPPLDHYGNSCRGIQFCEDLVKTFNFHNYDNLRHTQKKMDPRILQIDTQTNLVVSLLFAAYNGDVTAIRRCALMGMDMSQADYDGRTALHVSAAEGHLAVVKFLLEKCNCSPTLKDRWNFMPIDDAKRFNRQNCVDVLQAFMQKEKEKLMNLGSGEDK</sequence>
<dbReference type="Proteomes" id="UP001165740">
    <property type="component" value="Chromosome 17"/>
</dbReference>
<name>A0A9W2Z8Q6_BIOGL</name>
<dbReference type="SMART" id="SM00248">
    <property type="entry name" value="ANK"/>
    <property type="match status" value="1"/>
</dbReference>
<dbReference type="Gene3D" id="1.10.238.210">
    <property type="match status" value="1"/>
</dbReference>
<evidence type="ECO:0000256" key="6">
    <source>
        <dbReference type="ARBA" id="ARBA00023043"/>
    </source>
</evidence>
<evidence type="ECO:0000256" key="1">
    <source>
        <dbReference type="ARBA" id="ARBA00011076"/>
    </source>
</evidence>
<reference evidence="12" key="1">
    <citation type="submission" date="2025-08" db="UniProtKB">
        <authorList>
            <consortium name="RefSeq"/>
        </authorList>
    </citation>
    <scope>IDENTIFICATION</scope>
</reference>
<evidence type="ECO:0000313" key="11">
    <source>
        <dbReference type="Proteomes" id="UP001165740"/>
    </source>
</evidence>
<comment type="similarity">
    <text evidence="1">Belongs to the glutaminase family.</text>
</comment>
<feature type="domain" description="Glutaminase EF-hand" evidence="10">
    <location>
        <begin position="113"/>
        <end position="198"/>
    </location>
</feature>
<evidence type="ECO:0000256" key="7">
    <source>
        <dbReference type="ARBA" id="ARBA00049534"/>
    </source>
</evidence>
<evidence type="ECO:0000313" key="12">
    <source>
        <dbReference type="RefSeq" id="XP_055871396.1"/>
    </source>
</evidence>
<accession>A0A9W2Z8Q6</accession>
<evidence type="ECO:0000256" key="8">
    <source>
        <dbReference type="ARBA" id="ARBA00077251"/>
    </source>
</evidence>
<dbReference type="PROSITE" id="PS50297">
    <property type="entry name" value="ANK_REP_REGION"/>
    <property type="match status" value="1"/>
</dbReference>
<dbReference type="GeneID" id="106077694"/>
<proteinExistence type="inferred from homology"/>
<dbReference type="SUPFAM" id="SSF56601">
    <property type="entry name" value="beta-lactamase/transpeptidase-like"/>
    <property type="match status" value="1"/>
</dbReference>
<dbReference type="FunFam" id="1.25.40.20:FF:000069">
    <property type="entry name" value="Glutaminase, isoform E"/>
    <property type="match status" value="1"/>
</dbReference>
<evidence type="ECO:0000256" key="4">
    <source>
        <dbReference type="ARBA" id="ARBA00022737"/>
    </source>
</evidence>
<dbReference type="OMA" id="KENNCFP"/>
<dbReference type="Pfam" id="PF12796">
    <property type="entry name" value="Ank_2"/>
    <property type="match status" value="1"/>
</dbReference>
<dbReference type="Pfam" id="PF17959">
    <property type="entry name" value="EF-hand_14"/>
    <property type="match status" value="1"/>
</dbReference>
<dbReference type="HAMAP" id="MF_00313">
    <property type="entry name" value="Glutaminase"/>
    <property type="match status" value="1"/>
</dbReference>
<dbReference type="PROSITE" id="PS50088">
    <property type="entry name" value="ANK_REPEAT"/>
    <property type="match status" value="1"/>
</dbReference>
<dbReference type="PANTHER" id="PTHR12544">
    <property type="entry name" value="GLUTAMINASE"/>
    <property type="match status" value="1"/>
</dbReference>
<dbReference type="Pfam" id="PF04960">
    <property type="entry name" value="Glutaminase"/>
    <property type="match status" value="1"/>
</dbReference>
<gene>
    <name evidence="12" type="primary">LOC106077694</name>
</gene>
<keyword evidence="11" id="KW-1185">Reference proteome</keyword>
<dbReference type="GO" id="GO:0006543">
    <property type="term" value="P:L-glutamine catabolic process"/>
    <property type="evidence" value="ECO:0007669"/>
    <property type="project" value="TreeGrafter"/>
</dbReference>
<dbReference type="RefSeq" id="XP_055871396.1">
    <property type="nucleotide sequence ID" value="XM_056015421.1"/>
</dbReference>
<dbReference type="InterPro" id="IPR036770">
    <property type="entry name" value="Ankyrin_rpt-contain_sf"/>
</dbReference>
<organism evidence="11 12">
    <name type="scientific">Biomphalaria glabrata</name>
    <name type="common">Bloodfluke planorb</name>
    <name type="synonym">Freshwater snail</name>
    <dbReference type="NCBI Taxonomy" id="6526"/>
    <lineage>
        <taxon>Eukaryota</taxon>
        <taxon>Metazoa</taxon>
        <taxon>Spiralia</taxon>
        <taxon>Lophotrochozoa</taxon>
        <taxon>Mollusca</taxon>
        <taxon>Gastropoda</taxon>
        <taxon>Heterobranchia</taxon>
        <taxon>Euthyneura</taxon>
        <taxon>Panpulmonata</taxon>
        <taxon>Hygrophila</taxon>
        <taxon>Lymnaeoidea</taxon>
        <taxon>Planorbidae</taxon>
        <taxon>Biomphalaria</taxon>
    </lineage>
</organism>
<dbReference type="InterPro" id="IPR015868">
    <property type="entry name" value="Glutaminase"/>
</dbReference>
<dbReference type="Gene3D" id="1.25.40.20">
    <property type="entry name" value="Ankyrin repeat-containing domain"/>
    <property type="match status" value="1"/>
</dbReference>
<keyword evidence="6 9" id="KW-0040">ANK repeat</keyword>
<dbReference type="OrthoDB" id="9995210at2759"/>
<evidence type="ECO:0000259" key="10">
    <source>
        <dbReference type="Pfam" id="PF17959"/>
    </source>
</evidence>
<dbReference type="FunFam" id="3.40.710.10:FF:000008">
    <property type="entry name" value="Glutaminase, isoform E"/>
    <property type="match status" value="1"/>
</dbReference>
<dbReference type="Gene3D" id="3.40.710.10">
    <property type="entry name" value="DD-peptidase/beta-lactamase superfamily"/>
    <property type="match status" value="1"/>
</dbReference>
<feature type="repeat" description="ANK" evidence="9">
    <location>
        <begin position="561"/>
        <end position="584"/>
    </location>
</feature>
<dbReference type="SUPFAM" id="SSF48403">
    <property type="entry name" value="Ankyrin repeat"/>
    <property type="match status" value="1"/>
</dbReference>
<evidence type="ECO:0000256" key="2">
    <source>
        <dbReference type="ARBA" id="ARBA00011881"/>
    </source>
</evidence>
<comment type="subunit">
    <text evidence="2">Homotetramer.</text>
</comment>
<keyword evidence="5" id="KW-0378">Hydrolase</keyword>
<evidence type="ECO:0000256" key="3">
    <source>
        <dbReference type="ARBA" id="ARBA00012918"/>
    </source>
</evidence>
<dbReference type="NCBIfam" id="TIGR03814">
    <property type="entry name" value="Gln_ase"/>
    <property type="match status" value="1"/>
</dbReference>
<protein>
    <recommendedName>
        <fullName evidence="3">glutaminase</fullName>
        <ecNumber evidence="3">3.5.1.2</ecNumber>
    </recommendedName>
    <alternativeName>
        <fullName evidence="8">L-glutamine amidohydrolase</fullName>
    </alternativeName>
</protein>
<keyword evidence="4" id="KW-0677">Repeat</keyword>
<dbReference type="InterPro" id="IPR041541">
    <property type="entry name" value="Glutaminase_EF-hand"/>
</dbReference>
<dbReference type="InterPro" id="IPR012338">
    <property type="entry name" value="Beta-lactam/transpept-like"/>
</dbReference>